<dbReference type="InterPro" id="IPR000160">
    <property type="entry name" value="GGDEF_dom"/>
</dbReference>
<accession>A0A6S5C120</accession>
<dbReference type="PANTHER" id="PTHR44757:SF2">
    <property type="entry name" value="BIOFILM ARCHITECTURE MAINTENANCE PROTEIN MBAA"/>
    <property type="match status" value="1"/>
</dbReference>
<dbReference type="PANTHER" id="PTHR44757">
    <property type="entry name" value="DIGUANYLATE CYCLASE DGCP"/>
    <property type="match status" value="1"/>
</dbReference>
<gene>
    <name evidence="3" type="ORF">WP3W19E03_43250</name>
</gene>
<dbReference type="InterPro" id="IPR029787">
    <property type="entry name" value="Nucleotide_cyclase"/>
</dbReference>
<dbReference type="Proteomes" id="UP000515442">
    <property type="component" value="Chromosome"/>
</dbReference>
<sequence length="344" mass="37751">MIAQGEVGLGEQGRISATDDKAVGGAVERGATLFPCSHGGDLARLQAEIAALKHENGLLQEKLNAALDGTGICLWQGTIPTGELRVFNLQNFQVGDMAPHFEQWSAKLHPDDRAHAIGSYFAHLEGKTPFYEAEYRTVSPAGEITWLWDRGRVVDRDSDGKPLRIMGSHIDITQRKAYEQRLADRANSDALTGLLNRQGFGKAFAQQKPQGAGALLFIDLDDFKGINDQLGHACGDQVLQQMADWLRLIMPGSALCGRYGGDEFVVHLHRDVSSHGLAQLADALISRMHGYVPKPGCPQRVGLSIGIALWEEEPLSFRQALEVADRAMYEAKARGKRAWYLLQV</sequence>
<proteinExistence type="predicted"/>
<organism evidence="3 4">
    <name type="scientific">Aeromonas veronii</name>
    <dbReference type="NCBI Taxonomy" id="654"/>
    <lineage>
        <taxon>Bacteria</taxon>
        <taxon>Pseudomonadati</taxon>
        <taxon>Pseudomonadota</taxon>
        <taxon>Gammaproteobacteria</taxon>
        <taxon>Aeromonadales</taxon>
        <taxon>Aeromonadaceae</taxon>
        <taxon>Aeromonas</taxon>
    </lineage>
</organism>
<protein>
    <submittedName>
        <fullName evidence="3">Diguanylate cyclase</fullName>
    </submittedName>
</protein>
<feature type="domain" description="PAC" evidence="1">
    <location>
        <begin position="131"/>
        <end position="184"/>
    </location>
</feature>
<dbReference type="SMART" id="SM00086">
    <property type="entry name" value="PAC"/>
    <property type="match status" value="1"/>
</dbReference>
<evidence type="ECO:0000313" key="3">
    <source>
        <dbReference type="EMBL" id="BBR41800.1"/>
    </source>
</evidence>
<dbReference type="EMBL" id="AP022038">
    <property type="protein sequence ID" value="BBR41800.1"/>
    <property type="molecule type" value="Genomic_DNA"/>
</dbReference>
<dbReference type="CDD" id="cd01949">
    <property type="entry name" value="GGDEF"/>
    <property type="match status" value="1"/>
</dbReference>
<dbReference type="AlphaFoldDB" id="A0A6S5C120"/>
<dbReference type="SUPFAM" id="SSF55785">
    <property type="entry name" value="PYP-like sensor domain (PAS domain)"/>
    <property type="match status" value="1"/>
</dbReference>
<evidence type="ECO:0000313" key="4">
    <source>
        <dbReference type="Proteomes" id="UP000515442"/>
    </source>
</evidence>
<dbReference type="InterPro" id="IPR013655">
    <property type="entry name" value="PAS_fold_3"/>
</dbReference>
<name>A0A6S5C120_AERVE</name>
<dbReference type="InterPro" id="IPR043128">
    <property type="entry name" value="Rev_trsase/Diguanyl_cyclase"/>
</dbReference>
<dbReference type="InterPro" id="IPR001610">
    <property type="entry name" value="PAC"/>
</dbReference>
<dbReference type="Pfam" id="PF00990">
    <property type="entry name" value="GGDEF"/>
    <property type="match status" value="1"/>
</dbReference>
<evidence type="ECO:0000259" key="1">
    <source>
        <dbReference type="PROSITE" id="PS50113"/>
    </source>
</evidence>
<dbReference type="SMART" id="SM00267">
    <property type="entry name" value="GGDEF"/>
    <property type="match status" value="1"/>
</dbReference>
<dbReference type="NCBIfam" id="TIGR00254">
    <property type="entry name" value="GGDEF"/>
    <property type="match status" value="1"/>
</dbReference>
<dbReference type="Pfam" id="PF08447">
    <property type="entry name" value="PAS_3"/>
    <property type="match status" value="1"/>
</dbReference>
<reference evidence="3 4" key="1">
    <citation type="submission" date="2019-12" db="EMBL/GenBank/DDBJ databases">
        <title>complete genome sequences of Aeromonas veronii str. WP3-W19-ESBL-03 isolated from wastewater treatment plant effluent.</title>
        <authorList>
            <person name="Sekizuka T."/>
            <person name="Itokawa K."/>
            <person name="Yatsu K."/>
            <person name="Inamine Y."/>
            <person name="Kuroda M."/>
        </authorList>
    </citation>
    <scope>NUCLEOTIDE SEQUENCE [LARGE SCALE GENOMIC DNA]</scope>
    <source>
        <strain evidence="3 4">WP3-W19-ESBL-03</strain>
    </source>
</reference>
<dbReference type="Gene3D" id="3.30.450.20">
    <property type="entry name" value="PAS domain"/>
    <property type="match status" value="1"/>
</dbReference>
<dbReference type="SUPFAM" id="SSF55073">
    <property type="entry name" value="Nucleotide cyclase"/>
    <property type="match status" value="1"/>
</dbReference>
<dbReference type="InterPro" id="IPR035965">
    <property type="entry name" value="PAS-like_dom_sf"/>
</dbReference>
<evidence type="ECO:0000259" key="2">
    <source>
        <dbReference type="PROSITE" id="PS50887"/>
    </source>
</evidence>
<dbReference type="PROSITE" id="PS50113">
    <property type="entry name" value="PAC"/>
    <property type="match status" value="1"/>
</dbReference>
<dbReference type="InterPro" id="IPR052155">
    <property type="entry name" value="Biofilm_reg_signaling"/>
</dbReference>
<dbReference type="RefSeq" id="WP_232093590.1">
    <property type="nucleotide sequence ID" value="NZ_AP022038.1"/>
</dbReference>
<feature type="domain" description="GGDEF" evidence="2">
    <location>
        <begin position="211"/>
        <end position="344"/>
    </location>
</feature>
<dbReference type="Gene3D" id="3.30.70.270">
    <property type="match status" value="1"/>
</dbReference>
<dbReference type="PROSITE" id="PS50887">
    <property type="entry name" value="GGDEF"/>
    <property type="match status" value="1"/>
</dbReference>
<dbReference type="InterPro" id="IPR000700">
    <property type="entry name" value="PAS-assoc_C"/>
</dbReference>